<evidence type="ECO:0000313" key="3">
    <source>
        <dbReference type="Proteomes" id="UP000250235"/>
    </source>
</evidence>
<dbReference type="AlphaFoldDB" id="A0A2Z7D3X2"/>
<keyword evidence="3" id="KW-1185">Reference proteome</keyword>
<evidence type="ECO:0000313" key="2">
    <source>
        <dbReference type="EMBL" id="KZV51826.1"/>
    </source>
</evidence>
<feature type="region of interest" description="Disordered" evidence="1">
    <location>
        <begin position="945"/>
        <end position="999"/>
    </location>
</feature>
<evidence type="ECO:0008006" key="4">
    <source>
        <dbReference type="Google" id="ProtNLM"/>
    </source>
</evidence>
<proteinExistence type="predicted"/>
<gene>
    <name evidence="2" type="ORF">F511_11203</name>
</gene>
<dbReference type="Proteomes" id="UP000250235">
    <property type="component" value="Unassembled WGS sequence"/>
</dbReference>
<accession>A0A2Z7D3X2</accession>
<dbReference type="OrthoDB" id="660555at2759"/>
<organism evidence="2 3">
    <name type="scientific">Dorcoceras hygrometricum</name>
    <dbReference type="NCBI Taxonomy" id="472368"/>
    <lineage>
        <taxon>Eukaryota</taxon>
        <taxon>Viridiplantae</taxon>
        <taxon>Streptophyta</taxon>
        <taxon>Embryophyta</taxon>
        <taxon>Tracheophyta</taxon>
        <taxon>Spermatophyta</taxon>
        <taxon>Magnoliopsida</taxon>
        <taxon>eudicotyledons</taxon>
        <taxon>Gunneridae</taxon>
        <taxon>Pentapetalae</taxon>
        <taxon>asterids</taxon>
        <taxon>lamiids</taxon>
        <taxon>Lamiales</taxon>
        <taxon>Gesneriaceae</taxon>
        <taxon>Didymocarpoideae</taxon>
        <taxon>Trichosporeae</taxon>
        <taxon>Loxocarpinae</taxon>
        <taxon>Dorcoceras</taxon>
    </lineage>
</organism>
<protein>
    <recommendedName>
        <fullName evidence="4">Dystroglycan-like</fullName>
    </recommendedName>
</protein>
<evidence type="ECO:0000256" key="1">
    <source>
        <dbReference type="SAM" id="MobiDB-lite"/>
    </source>
</evidence>
<reference evidence="2 3" key="1">
    <citation type="journal article" date="2015" name="Proc. Natl. Acad. Sci. U.S.A.">
        <title>The resurrection genome of Boea hygrometrica: A blueprint for survival of dehydration.</title>
        <authorList>
            <person name="Xiao L."/>
            <person name="Yang G."/>
            <person name="Zhang L."/>
            <person name="Yang X."/>
            <person name="Zhao S."/>
            <person name="Ji Z."/>
            <person name="Zhou Q."/>
            <person name="Hu M."/>
            <person name="Wang Y."/>
            <person name="Chen M."/>
            <person name="Xu Y."/>
            <person name="Jin H."/>
            <person name="Xiao X."/>
            <person name="Hu G."/>
            <person name="Bao F."/>
            <person name="Hu Y."/>
            <person name="Wan P."/>
            <person name="Li L."/>
            <person name="Deng X."/>
            <person name="Kuang T."/>
            <person name="Xiang C."/>
            <person name="Zhu J.K."/>
            <person name="Oliver M.J."/>
            <person name="He Y."/>
        </authorList>
    </citation>
    <scope>NUCLEOTIDE SEQUENCE [LARGE SCALE GENOMIC DNA]</scope>
    <source>
        <strain evidence="3">cv. XS01</strain>
    </source>
</reference>
<dbReference type="EMBL" id="KQ991567">
    <property type="protein sequence ID" value="KZV51826.1"/>
    <property type="molecule type" value="Genomic_DNA"/>
</dbReference>
<name>A0A2Z7D3X2_9LAMI</name>
<sequence>MFRALEATGHRGFLGCPSVLYEQELEQFFDTAIVQDGDVTCAVSGKYVAIYEDRFAGVFNLPTDGLTDFSEVPNDLVLQASTLFSNSSKHVQFSCKKRLIKYEFHLLNDILAKSITVKAGSFDAVTHEIFLMMTAIQFGIKVNWSKNLFEVLKDMADRTTKIAKGFAAQICVLLKGDPAVTLGEAKTFPPLKIISAKTMNTYIATNKTIDTRGESDEPEDADDVHVELVAEKAVSKKRPAAVSKATVVKKKRTTSGKAVSKENDLALTSVAQDVVPIQLETDVVESDFAEGLAMGTDLAEPVITRSDDITVELSERSTAVTDEEELEPLSKVLKTSVSPTSDDESLSIDEHLAQIPDGMMFVELSVQGAGGRGRVRLISKGIETALAVRHAPPLTHGPNSPILTHIIATEPTKIKFCHGIEIRGVEAGDWYKANLPIIAATDKGKKQPEEPDTVKGHQALEHLRNFKAMRPVKDILSKKEKMLVWAETDSLETAIQRRMFIIAKYRELLLRKYLIARRTNLVSGLPTTAIDQRTLDLLPTAHQQAVRNLLKQMRAHGMKWTRPVSSMLFEEPNIERGFFIPRTHKTIFSTCWITNLLKIEGSWLVEEGYDRVVCRCTKCVSSDWPSLPDRIFVRDLSPICLFLEPIQCLSNFTPPAVKTWGWYRVCTEVLQYPMFGCLNPVSSFNLCTALVPVGPVLGDISIPRRIVDNVSYPMQIIDSVFPDPVVQVNADSVFVDQAIQTGVDQCPDPIGSDLFSQQHSSSDSSMHFTDDILQGADTVFEQILVPSTAAPATDINKQFAQLRDSISQLSIKQLKTRSSIGNLQNHLLSRIDELEKASANAHTQQDQDLRGLFKSILQEVQIQKTALSFEVHEFKQGVRAQSGIFSTDLADIRKEVRDLSKEFDDKLAAIRNDLLEFRVETQEQYATLSANLAELIAFVTKGRDDKRGEVGSSHGRGQPPPEDRSKPGSRGGSRSEPSRKRGSSGSKQRDWRYWISRSG</sequence>